<dbReference type="InterPro" id="IPR014729">
    <property type="entry name" value="Rossmann-like_a/b/a_fold"/>
</dbReference>
<dbReference type="Pfam" id="PF00582">
    <property type="entry name" value="Usp"/>
    <property type="match status" value="2"/>
</dbReference>
<organism evidence="3 4">
    <name type="scientific">Thiobacillus denitrificans (strain ATCC 25259 / T1)</name>
    <dbReference type="NCBI Taxonomy" id="292415"/>
    <lineage>
        <taxon>Bacteria</taxon>
        <taxon>Pseudomonadati</taxon>
        <taxon>Pseudomonadota</taxon>
        <taxon>Betaproteobacteria</taxon>
        <taxon>Nitrosomonadales</taxon>
        <taxon>Thiobacillaceae</taxon>
        <taxon>Thiobacillus</taxon>
    </lineage>
</organism>
<dbReference type="CDD" id="cd00293">
    <property type="entry name" value="USP-like"/>
    <property type="match status" value="2"/>
</dbReference>
<dbReference type="Proteomes" id="UP000008291">
    <property type="component" value="Chromosome"/>
</dbReference>
<dbReference type="PANTHER" id="PTHR46268:SF6">
    <property type="entry name" value="UNIVERSAL STRESS PROTEIN UP12"/>
    <property type="match status" value="1"/>
</dbReference>
<dbReference type="InterPro" id="IPR006015">
    <property type="entry name" value="Universal_stress_UspA"/>
</dbReference>
<dbReference type="HOGENOM" id="CLU_049301_2_1_4"/>
<dbReference type="OrthoDB" id="9792500at2"/>
<name>Q3SI45_THIDA</name>
<comment type="similarity">
    <text evidence="1">Belongs to the universal stress protein A family.</text>
</comment>
<dbReference type="RefSeq" id="WP_011312247.1">
    <property type="nucleotide sequence ID" value="NC_007404.1"/>
</dbReference>
<accession>Q3SI45</accession>
<dbReference type="Gene3D" id="3.40.50.620">
    <property type="entry name" value="HUPs"/>
    <property type="match status" value="2"/>
</dbReference>
<evidence type="ECO:0000313" key="4">
    <source>
        <dbReference type="Proteomes" id="UP000008291"/>
    </source>
</evidence>
<dbReference type="AlphaFoldDB" id="Q3SI45"/>
<gene>
    <name evidence="3" type="ordered locus">Tbd_1735</name>
</gene>
<evidence type="ECO:0000256" key="1">
    <source>
        <dbReference type="ARBA" id="ARBA00008791"/>
    </source>
</evidence>
<dbReference type="PRINTS" id="PR01438">
    <property type="entry name" value="UNVRSLSTRESS"/>
</dbReference>
<dbReference type="eggNOG" id="COG0589">
    <property type="taxonomic scope" value="Bacteria"/>
</dbReference>
<dbReference type="PANTHER" id="PTHR46268">
    <property type="entry name" value="STRESS RESPONSE PROTEIN NHAX"/>
    <property type="match status" value="1"/>
</dbReference>
<evidence type="ECO:0000259" key="2">
    <source>
        <dbReference type="Pfam" id="PF00582"/>
    </source>
</evidence>
<feature type="domain" description="UspA" evidence="2">
    <location>
        <begin position="153"/>
        <end position="293"/>
    </location>
</feature>
<reference evidence="3 4" key="1">
    <citation type="journal article" date="2006" name="J. Bacteriol.">
        <title>The genome sequence of the obligately chemolithoautotrophic, facultatively anaerobic bacterium Thiobacillus denitrificans.</title>
        <authorList>
            <person name="Beller H.R."/>
            <person name="Chain P.S."/>
            <person name="Letain T.E."/>
            <person name="Chakicherla A."/>
            <person name="Larimer F.W."/>
            <person name="Richardson P.M."/>
            <person name="Coleman M.A."/>
            <person name="Wood A.P."/>
            <person name="Kelly D.P."/>
        </authorList>
    </citation>
    <scope>NUCLEOTIDE SEQUENCE [LARGE SCALE GENOMIC DNA]</scope>
    <source>
        <strain evidence="3 4">ATCC 25259</strain>
    </source>
</reference>
<protein>
    <submittedName>
        <fullName evidence="3">Universal stress protein</fullName>
    </submittedName>
</protein>
<proteinExistence type="inferred from homology"/>
<dbReference type="KEGG" id="tbd:Tbd_1735"/>
<dbReference type="InterPro" id="IPR006016">
    <property type="entry name" value="UspA"/>
</dbReference>
<sequence>MPSLRTIVAATDFSDFSERVVQRAAQIAKQHGSTMHLLHVVRPLELYPSLTLTQDEFSRHDEDFQEAERTRLQAIASGVADTFGIAVETATRLGRAHTEIGAYADAVSADLVVIGARGENTLMDLFLGSTAARLMRGIHHPVLIVRRPATDAYARVLAAVDFSPLSADVVTYALSLASGAEVEALHVQGSEVEHRLRRARYEQVDIADWLARLRGEAERQLDALLAPLEHGASVARRVVAGFPPAALCQYIDDHRVDLVVLGRHGESAGLHDWLLGSVSRDVALATTADVLMIGPGGKAGG</sequence>
<evidence type="ECO:0000313" key="3">
    <source>
        <dbReference type="EMBL" id="AAZ97688.1"/>
    </source>
</evidence>
<dbReference type="SUPFAM" id="SSF52402">
    <property type="entry name" value="Adenine nucleotide alpha hydrolases-like"/>
    <property type="match status" value="2"/>
</dbReference>
<keyword evidence="4" id="KW-1185">Reference proteome</keyword>
<dbReference type="EMBL" id="CP000116">
    <property type="protein sequence ID" value="AAZ97688.1"/>
    <property type="molecule type" value="Genomic_DNA"/>
</dbReference>
<dbReference type="STRING" id="292415.Tbd_1735"/>
<feature type="domain" description="UspA" evidence="2">
    <location>
        <begin position="5"/>
        <end position="146"/>
    </location>
</feature>